<dbReference type="Proteomes" id="UP000585258">
    <property type="component" value="Unassembled WGS sequence"/>
</dbReference>
<dbReference type="OrthoDB" id="1937284at2"/>
<sequence length="131" mass="15530">MKSTEILSILEKNGLSEIEELKNEEDHVLVKFYFDFDNVVLNAAKAYSNEESDYEFESKEWFSEYFIPYLYDYANDEVLEIVEEIVEEIDIEGELMAFQIDNKNSNFVQFMALFTERENTLTIEEAVKDFI</sequence>
<reference evidence="1 4" key="2">
    <citation type="submission" date="2020-08" db="EMBL/GenBank/DDBJ databases">
        <title>Clostridia isolated from Swiss meat.</title>
        <authorList>
            <person name="Wambui J."/>
            <person name="Stevens M.J.A."/>
            <person name="Stephan R."/>
        </authorList>
    </citation>
    <scope>NUCLEOTIDE SEQUENCE [LARGE SCALE GENOMIC DNA]</scope>
    <source>
        <strain evidence="1 4">CM001</strain>
    </source>
</reference>
<evidence type="ECO:0000313" key="3">
    <source>
        <dbReference type="Proteomes" id="UP000198597"/>
    </source>
</evidence>
<dbReference type="Proteomes" id="UP000198597">
    <property type="component" value="Unassembled WGS sequence"/>
</dbReference>
<evidence type="ECO:0000313" key="2">
    <source>
        <dbReference type="EMBL" id="SDO77036.1"/>
    </source>
</evidence>
<evidence type="ECO:0000313" key="1">
    <source>
        <dbReference type="EMBL" id="MBB6713775.1"/>
    </source>
</evidence>
<keyword evidence="3" id="KW-1185">Reference proteome</keyword>
<evidence type="ECO:0000313" key="4">
    <source>
        <dbReference type="Proteomes" id="UP000585258"/>
    </source>
</evidence>
<name>A0A1H0M9Z1_9CLOT</name>
<proteinExistence type="predicted"/>
<organism evidence="2 3">
    <name type="scientific">Clostridium gasigenes</name>
    <dbReference type="NCBI Taxonomy" id="94869"/>
    <lineage>
        <taxon>Bacteria</taxon>
        <taxon>Bacillati</taxon>
        <taxon>Bacillota</taxon>
        <taxon>Clostridia</taxon>
        <taxon>Eubacteriales</taxon>
        <taxon>Clostridiaceae</taxon>
        <taxon>Clostridium</taxon>
    </lineage>
</organism>
<dbReference type="RefSeq" id="WP_089965213.1">
    <property type="nucleotide sequence ID" value="NZ_FNJM01000001.1"/>
</dbReference>
<dbReference type="EMBL" id="FNJM01000001">
    <property type="protein sequence ID" value="SDO77036.1"/>
    <property type="molecule type" value="Genomic_DNA"/>
</dbReference>
<dbReference type="AlphaFoldDB" id="A0A1H0M9Z1"/>
<reference evidence="2 3" key="1">
    <citation type="submission" date="2016-10" db="EMBL/GenBank/DDBJ databases">
        <authorList>
            <person name="de Groot N.N."/>
        </authorList>
    </citation>
    <scope>NUCLEOTIDE SEQUENCE [LARGE SCALE GENOMIC DNA]</scope>
    <source>
        <strain evidence="2 3">DSM 12272</strain>
    </source>
</reference>
<gene>
    <name evidence="1" type="ORF">H7E68_03360</name>
    <name evidence="2" type="ORF">SAMN04488529_101373</name>
</gene>
<accession>A0A1H0M9Z1</accession>
<protein>
    <submittedName>
        <fullName evidence="2">Uncharacterized protein</fullName>
    </submittedName>
</protein>
<dbReference type="EMBL" id="JACKWY010000002">
    <property type="protein sequence ID" value="MBB6713775.1"/>
    <property type="molecule type" value="Genomic_DNA"/>
</dbReference>